<evidence type="ECO:0000313" key="3">
    <source>
        <dbReference type="EMBL" id="WOG92042.1"/>
    </source>
</evidence>
<reference evidence="3" key="1">
    <citation type="journal article" date="2016" name="Nat. Genet.">
        <title>A high-quality carrot genome assembly provides new insights into carotenoid accumulation and asterid genome evolution.</title>
        <authorList>
            <person name="Iorizzo M."/>
            <person name="Ellison S."/>
            <person name="Senalik D."/>
            <person name="Zeng P."/>
            <person name="Satapoomin P."/>
            <person name="Huang J."/>
            <person name="Bowman M."/>
            <person name="Iovene M."/>
            <person name="Sanseverino W."/>
            <person name="Cavagnaro P."/>
            <person name="Yildiz M."/>
            <person name="Macko-Podgorni A."/>
            <person name="Moranska E."/>
            <person name="Grzebelus E."/>
            <person name="Grzebelus D."/>
            <person name="Ashrafi H."/>
            <person name="Zheng Z."/>
            <person name="Cheng S."/>
            <person name="Spooner D."/>
            <person name="Van Deynze A."/>
            <person name="Simon P."/>
        </authorList>
    </citation>
    <scope>NUCLEOTIDE SEQUENCE</scope>
    <source>
        <tissue evidence="3">Leaf</tissue>
    </source>
</reference>
<protein>
    <submittedName>
        <fullName evidence="3">Uncharacterized protein</fullName>
    </submittedName>
</protein>
<dbReference type="AlphaFoldDB" id="A0A166AHF5"/>
<feature type="transmembrane region" description="Helical" evidence="2">
    <location>
        <begin position="274"/>
        <end position="292"/>
    </location>
</feature>
<keyword evidence="2" id="KW-1133">Transmembrane helix</keyword>
<evidence type="ECO:0000256" key="2">
    <source>
        <dbReference type="SAM" id="Phobius"/>
    </source>
</evidence>
<sequence length="298" mass="31587">MGGGAAMRAGGKLAGVVNASFRGGIPAVAVPEHLSSKGRTIAGVLSSSDAQIDGSTVNKVCSECDDDWEFPQVEEAMPRLVFGGPPSLQEAKDATSQLRTALDEAYLSNKSSCGPYVSYPEHPLETKVCVATDSDTNASARSHAIQAFRLLNESTAAQTVVASIASDQNVWSAVLQNDALVEFLRSQKTGMNGYSKKSSAAAEHSGYDSDSAKKFDYETSDEETRPKNDHRNFLEDIRVRLEDMMNSLSGFFQNLFAGSGTVDGSAKATSVDKAMGASIMGLAIMVILIVVLRRGSTA</sequence>
<evidence type="ECO:0000313" key="4">
    <source>
        <dbReference type="Proteomes" id="UP000077755"/>
    </source>
</evidence>
<organism evidence="3 4">
    <name type="scientific">Daucus carota subsp. sativus</name>
    <name type="common">Carrot</name>
    <dbReference type="NCBI Taxonomy" id="79200"/>
    <lineage>
        <taxon>Eukaryota</taxon>
        <taxon>Viridiplantae</taxon>
        <taxon>Streptophyta</taxon>
        <taxon>Embryophyta</taxon>
        <taxon>Tracheophyta</taxon>
        <taxon>Spermatophyta</taxon>
        <taxon>Magnoliopsida</taxon>
        <taxon>eudicotyledons</taxon>
        <taxon>Gunneridae</taxon>
        <taxon>Pentapetalae</taxon>
        <taxon>asterids</taxon>
        <taxon>campanulids</taxon>
        <taxon>Apiales</taxon>
        <taxon>Apiaceae</taxon>
        <taxon>Apioideae</taxon>
        <taxon>Scandiceae</taxon>
        <taxon>Daucinae</taxon>
        <taxon>Daucus</taxon>
        <taxon>Daucus sect. Daucus</taxon>
    </lineage>
</organism>
<dbReference type="PANTHER" id="PTHR33625:SF4">
    <property type="entry name" value="OS08G0179900 PROTEIN"/>
    <property type="match status" value="1"/>
</dbReference>
<dbReference type="Proteomes" id="UP000077755">
    <property type="component" value="Chromosome 3"/>
</dbReference>
<name>A0A166AHF5_DAUCS</name>
<reference evidence="3" key="2">
    <citation type="submission" date="2022-03" db="EMBL/GenBank/DDBJ databases">
        <title>Draft title - Genomic analysis of global carrot germplasm unveils the trajectory of domestication and the origin of high carotenoid orange carrot.</title>
        <authorList>
            <person name="Iorizzo M."/>
            <person name="Ellison S."/>
            <person name="Senalik D."/>
            <person name="Macko-Podgorni A."/>
            <person name="Grzebelus D."/>
            <person name="Bostan H."/>
            <person name="Rolling W."/>
            <person name="Curaba J."/>
            <person name="Simon P."/>
        </authorList>
    </citation>
    <scope>NUCLEOTIDE SEQUENCE</scope>
    <source>
        <tissue evidence="3">Leaf</tissue>
    </source>
</reference>
<proteinExistence type="predicted"/>
<dbReference type="KEGG" id="dcr:108211107"/>
<dbReference type="PANTHER" id="PTHR33625">
    <property type="entry name" value="OS08G0179900 PROTEIN"/>
    <property type="match status" value="1"/>
</dbReference>
<dbReference type="OrthoDB" id="659599at2759"/>
<feature type="region of interest" description="Disordered" evidence="1">
    <location>
        <begin position="191"/>
        <end position="229"/>
    </location>
</feature>
<dbReference type="Gramene" id="KZN01252">
    <property type="protein sequence ID" value="KZN01252"/>
    <property type="gene ID" value="DCAR_010006"/>
</dbReference>
<feature type="compositionally biased region" description="Basic and acidic residues" evidence="1">
    <location>
        <begin position="205"/>
        <end position="229"/>
    </location>
</feature>
<gene>
    <name evidence="3" type="ORF">DCAR_0311299</name>
</gene>
<keyword evidence="2" id="KW-0472">Membrane</keyword>
<keyword evidence="2" id="KW-0812">Transmembrane</keyword>
<dbReference type="EMBL" id="CP093345">
    <property type="protein sequence ID" value="WOG92042.1"/>
    <property type="molecule type" value="Genomic_DNA"/>
</dbReference>
<evidence type="ECO:0000256" key="1">
    <source>
        <dbReference type="SAM" id="MobiDB-lite"/>
    </source>
</evidence>
<accession>A0A166AHF5</accession>
<keyword evidence="4" id="KW-1185">Reference proteome</keyword>
<dbReference type="OMA" id="IVDNITH"/>